<dbReference type="eggNOG" id="COG1522">
    <property type="taxonomic scope" value="Bacteria"/>
</dbReference>
<dbReference type="InterPro" id="IPR019888">
    <property type="entry name" value="Tscrpt_reg_AsnC-like"/>
</dbReference>
<dbReference type="SUPFAM" id="SSF54909">
    <property type="entry name" value="Dimeric alpha+beta barrel"/>
    <property type="match status" value="1"/>
</dbReference>
<protein>
    <recommendedName>
        <fullName evidence="4">HTH asnC-type domain-containing protein</fullName>
    </recommendedName>
</protein>
<dbReference type="EMBL" id="CP008953">
    <property type="protein sequence ID" value="AIG80843.1"/>
    <property type="molecule type" value="Genomic_DNA"/>
</dbReference>
<dbReference type="InterPro" id="IPR054609">
    <property type="entry name" value="PF0864-like_C"/>
</dbReference>
<dbReference type="RefSeq" id="WP_037334827.1">
    <property type="nucleotide sequence ID" value="NZ_CP008953.1"/>
</dbReference>
<dbReference type="PANTHER" id="PTHR30154">
    <property type="entry name" value="LEUCINE-RESPONSIVE REGULATORY PROTEIN"/>
    <property type="match status" value="1"/>
</dbReference>
<sequence>MGDEPRAQMEQRTPRGLDNTDRTLIALLQVDGRASFTALAKAVGLSEGAVRQRVQRLLRDETMQIVAVTDPANVGLGRQAMVGIKVQGDPRAVSDQLSGMPDVHYVVLTAGGYDLLAEVACRDDEHLLSVLNDDIRPIPGVVSTETLVYLKLAKQTYAWGNLTR</sequence>
<feature type="domain" description="HTH asnC-type" evidence="4">
    <location>
        <begin position="17"/>
        <end position="77"/>
    </location>
</feature>
<dbReference type="AlphaFoldDB" id="A0A075V643"/>
<dbReference type="InterPro" id="IPR036390">
    <property type="entry name" value="WH_DNA-bd_sf"/>
</dbReference>
<dbReference type="PRINTS" id="PR00033">
    <property type="entry name" value="HTHASNC"/>
</dbReference>
<keyword evidence="2" id="KW-0238">DNA-binding</keyword>
<evidence type="ECO:0000256" key="1">
    <source>
        <dbReference type="ARBA" id="ARBA00023015"/>
    </source>
</evidence>
<dbReference type="Proteomes" id="UP000028492">
    <property type="component" value="Chromosome"/>
</dbReference>
<evidence type="ECO:0000259" key="4">
    <source>
        <dbReference type="PROSITE" id="PS50956"/>
    </source>
</evidence>
<accession>A0A075V643</accession>
<dbReference type="Gene3D" id="3.30.70.920">
    <property type="match status" value="1"/>
</dbReference>
<dbReference type="Pfam" id="PF13404">
    <property type="entry name" value="HTH_AsnC-type"/>
    <property type="match status" value="1"/>
</dbReference>
<evidence type="ECO:0000256" key="2">
    <source>
        <dbReference type="ARBA" id="ARBA00023125"/>
    </source>
</evidence>
<dbReference type="HOGENOM" id="CLU_091233_5_2_11"/>
<dbReference type="SUPFAM" id="SSF46785">
    <property type="entry name" value="Winged helix' DNA-binding domain"/>
    <property type="match status" value="1"/>
</dbReference>
<organism evidence="5 6">
    <name type="scientific">Amycolatopsis japonica</name>
    <dbReference type="NCBI Taxonomy" id="208439"/>
    <lineage>
        <taxon>Bacteria</taxon>
        <taxon>Bacillati</taxon>
        <taxon>Actinomycetota</taxon>
        <taxon>Actinomycetes</taxon>
        <taxon>Pseudonocardiales</taxon>
        <taxon>Pseudonocardiaceae</taxon>
        <taxon>Amycolatopsis</taxon>
        <taxon>Amycolatopsis japonica group</taxon>
    </lineage>
</organism>
<dbReference type="Pfam" id="PF22482">
    <property type="entry name" value="AsnC_trans_reg_3"/>
    <property type="match status" value="1"/>
</dbReference>
<dbReference type="GO" id="GO:0043200">
    <property type="term" value="P:response to amino acid"/>
    <property type="evidence" value="ECO:0007669"/>
    <property type="project" value="TreeGrafter"/>
</dbReference>
<name>A0A075V643_9PSEU</name>
<dbReference type="Gene3D" id="1.10.10.10">
    <property type="entry name" value="Winged helix-like DNA-binding domain superfamily/Winged helix DNA-binding domain"/>
    <property type="match status" value="1"/>
</dbReference>
<dbReference type="InterPro" id="IPR011008">
    <property type="entry name" value="Dimeric_a/b-barrel"/>
</dbReference>
<dbReference type="PROSITE" id="PS50956">
    <property type="entry name" value="HTH_ASNC_2"/>
    <property type="match status" value="1"/>
</dbReference>
<keyword evidence="3" id="KW-0804">Transcription</keyword>
<dbReference type="GO" id="GO:0005829">
    <property type="term" value="C:cytosol"/>
    <property type="evidence" value="ECO:0007669"/>
    <property type="project" value="TreeGrafter"/>
</dbReference>
<reference evidence="5 6" key="1">
    <citation type="journal article" date="2014" name="J. Biotechnol.">
        <title>Complete genome sequence of the actinobacterium Amycolatopsis japonica MG417-CF17(T) (=DSM 44213T) producing (S,S)-N,N'-ethylenediaminedisuccinic acid.</title>
        <authorList>
            <person name="Stegmann E."/>
            <person name="Albersmeier A."/>
            <person name="Spohn M."/>
            <person name="Gert H."/>
            <person name="Weber T."/>
            <person name="Wohlleben W."/>
            <person name="Kalinowski J."/>
            <person name="Ruckert C."/>
        </authorList>
    </citation>
    <scope>NUCLEOTIDE SEQUENCE [LARGE SCALE GENOMIC DNA]</scope>
    <source>
        <strain evidence="6">MG417-CF17 (DSM 44213)</strain>
    </source>
</reference>
<dbReference type="SMART" id="SM00344">
    <property type="entry name" value="HTH_ASNC"/>
    <property type="match status" value="1"/>
</dbReference>
<gene>
    <name evidence="5" type="ORF">AJAP_40330</name>
</gene>
<keyword evidence="1" id="KW-0805">Transcription regulation</keyword>
<dbReference type="KEGG" id="aja:AJAP_40330"/>
<dbReference type="PANTHER" id="PTHR30154:SF34">
    <property type="entry name" value="TRANSCRIPTIONAL REGULATOR AZLB"/>
    <property type="match status" value="1"/>
</dbReference>
<dbReference type="STRING" id="208439.AJAP_40330"/>
<dbReference type="InterPro" id="IPR036388">
    <property type="entry name" value="WH-like_DNA-bd_sf"/>
</dbReference>
<proteinExistence type="predicted"/>
<evidence type="ECO:0000256" key="3">
    <source>
        <dbReference type="ARBA" id="ARBA00023163"/>
    </source>
</evidence>
<dbReference type="GO" id="GO:0043565">
    <property type="term" value="F:sequence-specific DNA binding"/>
    <property type="evidence" value="ECO:0007669"/>
    <property type="project" value="InterPro"/>
</dbReference>
<evidence type="ECO:0000313" key="6">
    <source>
        <dbReference type="Proteomes" id="UP000028492"/>
    </source>
</evidence>
<dbReference type="InterPro" id="IPR000485">
    <property type="entry name" value="AsnC-type_HTH_dom"/>
</dbReference>
<evidence type="ECO:0000313" key="5">
    <source>
        <dbReference type="EMBL" id="AIG80843.1"/>
    </source>
</evidence>
<keyword evidence="6" id="KW-1185">Reference proteome</keyword>